<dbReference type="RefSeq" id="XP_026621334.1">
    <property type="nucleotide sequence ID" value="XM_026776980.1"/>
</dbReference>
<protein>
    <submittedName>
        <fullName evidence="1">Uncharacterized protein</fullName>
    </submittedName>
</protein>
<proteinExistence type="predicted"/>
<name>A0A3F3PNI2_9EURO</name>
<dbReference type="AlphaFoldDB" id="A0A3F3PNI2"/>
<evidence type="ECO:0000313" key="1">
    <source>
        <dbReference type="EMBL" id="RDH28312.1"/>
    </source>
</evidence>
<dbReference type="GeneID" id="38145336"/>
<reference evidence="1 2" key="1">
    <citation type="submission" date="2018-07" db="EMBL/GenBank/DDBJ databases">
        <title>The genomes of Aspergillus section Nigri reveals drivers in fungal speciation.</title>
        <authorList>
            <consortium name="DOE Joint Genome Institute"/>
            <person name="Vesth T.C."/>
            <person name="Nybo J."/>
            <person name="Theobald S."/>
            <person name="Brandl J."/>
            <person name="Frisvad J.C."/>
            <person name="Nielsen K.F."/>
            <person name="Lyhne E.K."/>
            <person name="Kogle M.E."/>
            <person name="Kuo A."/>
            <person name="Riley R."/>
            <person name="Clum A."/>
            <person name="Nolan M."/>
            <person name="Lipzen A."/>
            <person name="Salamov A."/>
            <person name="Henrissat B."/>
            <person name="Wiebenga A."/>
            <person name="De vries R.P."/>
            <person name="Grigoriev I.V."/>
            <person name="Mortensen U.H."/>
            <person name="Andersen M.R."/>
            <person name="Baker S.E."/>
        </authorList>
    </citation>
    <scope>NUCLEOTIDE SEQUENCE [LARGE SCALE GENOMIC DNA]</scope>
    <source>
        <strain evidence="1 2">CBS 139.54b</strain>
    </source>
</reference>
<accession>A0A3F3PNI2</accession>
<keyword evidence="2" id="KW-1185">Reference proteome</keyword>
<dbReference type="EMBL" id="KZ852077">
    <property type="protein sequence ID" value="RDH28312.1"/>
    <property type="molecule type" value="Genomic_DNA"/>
</dbReference>
<sequence>MRSVRRAQANGNAGFAGFASRGHREIEKGFASILLSLFPSAFLPPSEFSHCRCLALSQVSDLVRGSLQSPDATPRTKSGPVACKMGLPRVGSESARVSAMTHETTWWGLSRRSPVRGNWLAAKEMEGRGWLLHTMQCHNAILVLGLCVRRGRLHAVGELVMLAFPNLRMRSSGALGNLEMLT</sequence>
<evidence type="ECO:0000313" key="2">
    <source>
        <dbReference type="Proteomes" id="UP000253729"/>
    </source>
</evidence>
<gene>
    <name evidence="1" type="ORF">BDQ94DRAFT_98354</name>
</gene>
<organism evidence="1 2">
    <name type="scientific">Aspergillus welwitschiae</name>
    <dbReference type="NCBI Taxonomy" id="1341132"/>
    <lineage>
        <taxon>Eukaryota</taxon>
        <taxon>Fungi</taxon>
        <taxon>Dikarya</taxon>
        <taxon>Ascomycota</taxon>
        <taxon>Pezizomycotina</taxon>
        <taxon>Eurotiomycetes</taxon>
        <taxon>Eurotiomycetidae</taxon>
        <taxon>Eurotiales</taxon>
        <taxon>Aspergillaceae</taxon>
        <taxon>Aspergillus</taxon>
        <taxon>Aspergillus subgen. Circumdati</taxon>
    </lineage>
</organism>
<dbReference type="Proteomes" id="UP000253729">
    <property type="component" value="Unassembled WGS sequence"/>
</dbReference>